<evidence type="ECO:0000256" key="4">
    <source>
        <dbReference type="ARBA" id="ARBA00023136"/>
    </source>
</evidence>
<dbReference type="RefSeq" id="WP_094797422.1">
    <property type="nucleotide sequence ID" value="NZ_NEVI01000020.1"/>
</dbReference>
<dbReference type="InterPro" id="IPR000620">
    <property type="entry name" value="EamA_dom"/>
</dbReference>
<comment type="caution">
    <text evidence="7">The sequence shown here is derived from an EMBL/GenBank/DDBJ whole genome shotgun (WGS) entry which is preliminary data.</text>
</comment>
<evidence type="ECO:0000256" key="3">
    <source>
        <dbReference type="ARBA" id="ARBA00022989"/>
    </source>
</evidence>
<feature type="transmembrane region" description="Helical" evidence="5">
    <location>
        <begin position="239"/>
        <end position="258"/>
    </location>
</feature>
<evidence type="ECO:0000313" key="7">
    <source>
        <dbReference type="EMBL" id="OZI16273.1"/>
    </source>
</evidence>
<keyword evidence="8" id="KW-1185">Reference proteome</keyword>
<evidence type="ECO:0000313" key="8">
    <source>
        <dbReference type="Proteomes" id="UP000216947"/>
    </source>
</evidence>
<proteinExistence type="predicted"/>
<feature type="transmembrane region" description="Helical" evidence="5">
    <location>
        <begin position="94"/>
        <end position="116"/>
    </location>
</feature>
<keyword evidence="4 5" id="KW-0472">Membrane</keyword>
<feature type="transmembrane region" description="Helical" evidence="5">
    <location>
        <begin position="182"/>
        <end position="200"/>
    </location>
</feature>
<evidence type="ECO:0000256" key="2">
    <source>
        <dbReference type="ARBA" id="ARBA00022692"/>
    </source>
</evidence>
<evidence type="ECO:0000259" key="6">
    <source>
        <dbReference type="Pfam" id="PF00892"/>
    </source>
</evidence>
<dbReference type="Proteomes" id="UP000216947">
    <property type="component" value="Unassembled WGS sequence"/>
</dbReference>
<dbReference type="Gene3D" id="1.10.3730.20">
    <property type="match status" value="1"/>
</dbReference>
<evidence type="ECO:0000256" key="1">
    <source>
        <dbReference type="ARBA" id="ARBA00004141"/>
    </source>
</evidence>
<dbReference type="PANTHER" id="PTHR22911:SF6">
    <property type="entry name" value="SOLUTE CARRIER FAMILY 35 MEMBER G1"/>
    <property type="match status" value="1"/>
</dbReference>
<feature type="transmembrane region" description="Helical" evidence="5">
    <location>
        <begin position="206"/>
        <end position="227"/>
    </location>
</feature>
<dbReference type="OrthoDB" id="8584557at2"/>
<dbReference type="PANTHER" id="PTHR22911">
    <property type="entry name" value="ACYL-MALONYL CONDENSING ENZYME-RELATED"/>
    <property type="match status" value="1"/>
</dbReference>
<accession>A0A261QW18</accession>
<protein>
    <submittedName>
        <fullName evidence="7">EamA family transporter</fullName>
    </submittedName>
</protein>
<feature type="transmembrane region" description="Helical" evidence="5">
    <location>
        <begin position="264"/>
        <end position="282"/>
    </location>
</feature>
<keyword evidence="3 5" id="KW-1133">Transmembrane helix</keyword>
<evidence type="ECO:0000256" key="5">
    <source>
        <dbReference type="SAM" id="Phobius"/>
    </source>
</evidence>
<dbReference type="Pfam" id="PF00892">
    <property type="entry name" value="EamA"/>
    <property type="match status" value="2"/>
</dbReference>
<name>A0A261QW18_9BORD</name>
<comment type="subcellular location">
    <subcellularLocation>
        <location evidence="1">Membrane</location>
        <topology evidence="1">Multi-pass membrane protein</topology>
    </subcellularLocation>
</comment>
<keyword evidence="2 5" id="KW-0812">Transmembrane</keyword>
<reference evidence="8" key="1">
    <citation type="submission" date="2017-05" db="EMBL/GenBank/DDBJ databases">
        <title>Complete and WGS of Bordetella genogroups.</title>
        <authorList>
            <person name="Spilker T."/>
            <person name="Lipuma J."/>
        </authorList>
    </citation>
    <scope>NUCLEOTIDE SEQUENCE [LARGE SCALE GENOMIC DNA]</scope>
    <source>
        <strain evidence="8">AU18089</strain>
    </source>
</reference>
<dbReference type="InterPro" id="IPR037185">
    <property type="entry name" value="EmrE-like"/>
</dbReference>
<feature type="domain" description="EamA" evidence="6">
    <location>
        <begin position="14"/>
        <end position="142"/>
    </location>
</feature>
<feature type="transmembrane region" description="Helical" evidence="5">
    <location>
        <begin position="12"/>
        <end position="30"/>
    </location>
</feature>
<feature type="domain" description="EamA" evidence="6">
    <location>
        <begin position="152"/>
        <end position="278"/>
    </location>
</feature>
<sequence>MANPGMHPVTQAAAWMGGALVALAAMAVASRELAAHLSIFQILFFRSACGLLVVSLILWRAGWGQVRTRRLRGHLVRNASHFCAQYGWVYGMVYIPMAAVIAIEFTAPVWTILLAAVIVNERITPPRMVSVALGLAGVWLIVQPAGAPVHPAALAVLASSVAFALTYVMTKKLTPTETPLCILFYMSAVQLALAAVPSAFDWRPIPLQAIHWIVVVGLASLVTHYCLARAMKLADATIVVPLDFLRLPFIAMIGALLYGESVRMSLFAGAALILAGNLYSVAAEKRRSRSLQGSGS</sequence>
<dbReference type="SUPFAM" id="SSF103481">
    <property type="entry name" value="Multidrug resistance efflux transporter EmrE"/>
    <property type="match status" value="2"/>
</dbReference>
<dbReference type="AlphaFoldDB" id="A0A261QW18"/>
<organism evidence="7 8">
    <name type="scientific">Bordetella genomosp. 7</name>
    <dbReference type="NCBI Taxonomy" id="1416805"/>
    <lineage>
        <taxon>Bacteria</taxon>
        <taxon>Pseudomonadati</taxon>
        <taxon>Pseudomonadota</taxon>
        <taxon>Betaproteobacteria</taxon>
        <taxon>Burkholderiales</taxon>
        <taxon>Alcaligenaceae</taxon>
        <taxon>Bordetella</taxon>
    </lineage>
</organism>
<feature type="transmembrane region" description="Helical" evidence="5">
    <location>
        <begin position="128"/>
        <end position="146"/>
    </location>
</feature>
<gene>
    <name evidence="7" type="ORF">CAL19_16405</name>
</gene>
<feature type="transmembrane region" description="Helical" evidence="5">
    <location>
        <begin position="152"/>
        <end position="170"/>
    </location>
</feature>
<feature type="transmembrane region" description="Helical" evidence="5">
    <location>
        <begin position="42"/>
        <end position="62"/>
    </location>
</feature>
<dbReference type="GO" id="GO:0016020">
    <property type="term" value="C:membrane"/>
    <property type="evidence" value="ECO:0007669"/>
    <property type="project" value="UniProtKB-SubCell"/>
</dbReference>
<dbReference type="EMBL" id="NEVK01000008">
    <property type="protein sequence ID" value="OZI16273.1"/>
    <property type="molecule type" value="Genomic_DNA"/>
</dbReference>